<evidence type="ECO:0000313" key="5">
    <source>
        <dbReference type="Proteomes" id="UP000612746"/>
    </source>
</evidence>
<feature type="chain" id="PRO_5034954675" description="Polysaccharide lyase 14 domain-containing protein" evidence="2">
    <location>
        <begin position="23"/>
        <end position="327"/>
    </location>
</feature>
<feature type="signal peptide" evidence="2">
    <location>
        <begin position="1"/>
        <end position="22"/>
    </location>
</feature>
<dbReference type="PANTHER" id="PTHR40124:SF1">
    <property type="entry name" value="DISAGGREGATASE RELATED REPEAT PROTEIN"/>
    <property type="match status" value="1"/>
</dbReference>
<dbReference type="OrthoDB" id="10069995at2759"/>
<dbReference type="Proteomes" id="UP000612746">
    <property type="component" value="Unassembled WGS sequence"/>
</dbReference>
<proteinExistence type="predicted"/>
<evidence type="ECO:0000256" key="2">
    <source>
        <dbReference type="SAM" id="SignalP"/>
    </source>
</evidence>
<gene>
    <name evidence="4" type="ORF">INT44_003764</name>
</gene>
<keyword evidence="2" id="KW-0732">Signal</keyword>
<evidence type="ECO:0000313" key="4">
    <source>
        <dbReference type="EMBL" id="KAG2180757.1"/>
    </source>
</evidence>
<dbReference type="InterPro" id="IPR048958">
    <property type="entry name" value="Polysacc_lyase_14"/>
</dbReference>
<keyword evidence="5" id="KW-1185">Reference proteome</keyword>
<dbReference type="AlphaFoldDB" id="A0A8H7UGF9"/>
<name>A0A8H7UGF9_9FUNG</name>
<feature type="region of interest" description="Disordered" evidence="1">
    <location>
        <begin position="27"/>
        <end position="71"/>
    </location>
</feature>
<evidence type="ECO:0000256" key="1">
    <source>
        <dbReference type="SAM" id="MobiDB-lite"/>
    </source>
</evidence>
<organism evidence="4 5">
    <name type="scientific">Umbelopsis vinacea</name>
    <dbReference type="NCBI Taxonomy" id="44442"/>
    <lineage>
        <taxon>Eukaryota</taxon>
        <taxon>Fungi</taxon>
        <taxon>Fungi incertae sedis</taxon>
        <taxon>Mucoromycota</taxon>
        <taxon>Mucoromycotina</taxon>
        <taxon>Umbelopsidomycetes</taxon>
        <taxon>Umbelopsidales</taxon>
        <taxon>Umbelopsidaceae</taxon>
        <taxon>Umbelopsis</taxon>
    </lineage>
</organism>
<evidence type="ECO:0000259" key="3">
    <source>
        <dbReference type="Pfam" id="PF21294"/>
    </source>
</evidence>
<protein>
    <recommendedName>
        <fullName evidence="3">Polysaccharide lyase 14 domain-containing protein</fullName>
    </recommendedName>
</protein>
<feature type="domain" description="Polysaccharide lyase 14" evidence="3">
    <location>
        <begin position="113"/>
        <end position="321"/>
    </location>
</feature>
<dbReference type="PANTHER" id="PTHR40124">
    <property type="match status" value="1"/>
</dbReference>
<dbReference type="Pfam" id="PF21294">
    <property type="entry name" value="Polysacc_lyase_14"/>
    <property type="match status" value="1"/>
</dbReference>
<sequence length="327" mass="35312">MVFLRSLASLVLVSSLGLQVLAASTTTKSTTTKSSTKTTTTKTSTKTTTTKTSTRTSSTAAPTSTSSRGSWSWPNWNSYSDSTDAQWQAAWNITNWSYPHTSGENHNIVANPTDSSEKVLRVFYPAGSYKPSSTPVGGIGFYASPLNIPANANTVTFTYQVYFSSGYNFVQGGKLPGLYGGHDDCSGGNDAETCFSTRNMWRTSGQGESYLYIPKDAQVSSICSNSLVICNSDYGYSVGRGTFDWNTGSWNTITQVLQLNTVGQQDGAITEIHGSSTAYNLGQLVFRQSNYGVAGIDFETFFGGSTSAWATPTDQYTYYRGLSLSYN</sequence>
<accession>A0A8H7UGF9</accession>
<dbReference type="EMBL" id="JAEPRA010000009">
    <property type="protein sequence ID" value="KAG2180757.1"/>
    <property type="molecule type" value="Genomic_DNA"/>
</dbReference>
<dbReference type="Gene3D" id="2.60.120.200">
    <property type="match status" value="1"/>
</dbReference>
<feature type="compositionally biased region" description="Low complexity" evidence="1">
    <location>
        <begin position="27"/>
        <end position="67"/>
    </location>
</feature>
<reference evidence="4" key="1">
    <citation type="submission" date="2020-12" db="EMBL/GenBank/DDBJ databases">
        <title>Metabolic potential, ecology and presence of endohyphal bacteria is reflected in genomic diversity of Mucoromycotina.</title>
        <authorList>
            <person name="Muszewska A."/>
            <person name="Okrasinska A."/>
            <person name="Steczkiewicz K."/>
            <person name="Drgas O."/>
            <person name="Orlowska M."/>
            <person name="Perlinska-Lenart U."/>
            <person name="Aleksandrzak-Piekarczyk T."/>
            <person name="Szatraj K."/>
            <person name="Zielenkiewicz U."/>
            <person name="Pilsyk S."/>
            <person name="Malc E."/>
            <person name="Mieczkowski P."/>
            <person name="Kruszewska J.S."/>
            <person name="Biernat P."/>
            <person name="Pawlowska J."/>
        </authorList>
    </citation>
    <scope>NUCLEOTIDE SEQUENCE</scope>
    <source>
        <strain evidence="4">WA0000051536</strain>
    </source>
</reference>
<comment type="caution">
    <text evidence="4">The sequence shown here is derived from an EMBL/GenBank/DDBJ whole genome shotgun (WGS) entry which is preliminary data.</text>
</comment>